<evidence type="ECO:0000256" key="7">
    <source>
        <dbReference type="ARBA" id="ARBA00023274"/>
    </source>
</evidence>
<dbReference type="EMBL" id="ML977311">
    <property type="protein sequence ID" value="KAF2122096.1"/>
    <property type="molecule type" value="Genomic_DNA"/>
</dbReference>
<evidence type="ECO:0000313" key="10">
    <source>
        <dbReference type="EMBL" id="KAF2122096.1"/>
    </source>
</evidence>
<dbReference type="InterPro" id="IPR051898">
    <property type="entry name" value="Ribosome_Assembly_3"/>
</dbReference>
<evidence type="ECO:0000256" key="3">
    <source>
        <dbReference type="ARBA" id="ARBA00006256"/>
    </source>
</evidence>
<dbReference type="InterPro" id="IPR028217">
    <property type="entry name" value="Rsa3_C"/>
</dbReference>
<dbReference type="Pfam" id="PF14615">
    <property type="entry name" value="Rsa3"/>
    <property type="match status" value="1"/>
</dbReference>
<keyword evidence="5" id="KW-0690">Ribosome biogenesis</keyword>
<feature type="region of interest" description="Disordered" evidence="8">
    <location>
        <begin position="1"/>
        <end position="98"/>
    </location>
</feature>
<accession>A0A6A5ZS69</accession>
<evidence type="ECO:0000256" key="5">
    <source>
        <dbReference type="ARBA" id="ARBA00022517"/>
    </source>
</evidence>
<dbReference type="PANTHER" id="PTHR28127:SF1">
    <property type="entry name" value="RIBOSOME ASSEMBLY PROTEIN 3"/>
    <property type="match status" value="1"/>
</dbReference>
<comment type="function">
    <text evidence="1">Required for efficient biogenesis of the 60S ribosomal subunit.</text>
</comment>
<evidence type="ECO:0000256" key="2">
    <source>
        <dbReference type="ARBA" id="ARBA00004604"/>
    </source>
</evidence>
<dbReference type="GO" id="GO:0030687">
    <property type="term" value="C:preribosome, large subunit precursor"/>
    <property type="evidence" value="ECO:0007669"/>
    <property type="project" value="TreeGrafter"/>
</dbReference>
<evidence type="ECO:0000313" key="11">
    <source>
        <dbReference type="Proteomes" id="UP000799770"/>
    </source>
</evidence>
<name>A0A6A5ZS69_9PLEO</name>
<feature type="compositionally biased region" description="Polar residues" evidence="8">
    <location>
        <begin position="56"/>
        <end position="84"/>
    </location>
</feature>
<organism evidence="10 11">
    <name type="scientific">Lophiotrema nucula</name>
    <dbReference type="NCBI Taxonomy" id="690887"/>
    <lineage>
        <taxon>Eukaryota</taxon>
        <taxon>Fungi</taxon>
        <taxon>Dikarya</taxon>
        <taxon>Ascomycota</taxon>
        <taxon>Pezizomycotina</taxon>
        <taxon>Dothideomycetes</taxon>
        <taxon>Pleosporomycetidae</taxon>
        <taxon>Pleosporales</taxon>
        <taxon>Lophiotremataceae</taxon>
        <taxon>Lophiotrema</taxon>
    </lineage>
</organism>
<feature type="domain" description="Ribosome-assembly protein 3 C-terminal" evidence="9">
    <location>
        <begin position="98"/>
        <end position="143"/>
    </location>
</feature>
<dbReference type="GO" id="GO:0005730">
    <property type="term" value="C:nucleolus"/>
    <property type="evidence" value="ECO:0007669"/>
    <property type="project" value="UniProtKB-SubCell"/>
</dbReference>
<evidence type="ECO:0000256" key="1">
    <source>
        <dbReference type="ARBA" id="ARBA00003035"/>
    </source>
</evidence>
<dbReference type="PANTHER" id="PTHR28127">
    <property type="entry name" value="RIBOSOME ASSEMBLY PROTEIN 3"/>
    <property type="match status" value="1"/>
</dbReference>
<evidence type="ECO:0000256" key="8">
    <source>
        <dbReference type="SAM" id="MobiDB-lite"/>
    </source>
</evidence>
<keyword evidence="6" id="KW-0539">Nucleus</keyword>
<comment type="similarity">
    <text evidence="3">Belongs to the RSA3 family.</text>
</comment>
<dbReference type="AlphaFoldDB" id="A0A6A5ZS69"/>
<evidence type="ECO:0000259" key="9">
    <source>
        <dbReference type="Pfam" id="PF14615"/>
    </source>
</evidence>
<evidence type="ECO:0000256" key="4">
    <source>
        <dbReference type="ARBA" id="ARBA00015339"/>
    </source>
</evidence>
<sequence length="156" mass="17189">MPGQLIQNGAAEELKRKRKKKKKSRTVDLSSDSESDARNKRRKEHKSPATNGVKAETSSSKDAAQPISASPDTTNDISITSLKSQPAEVSPAHRNEDFTSIYLRKITAELGDDVVKLRDASDFTDRSIPLLRHALTQGASIFSDEEKRRVMSGVKP</sequence>
<evidence type="ECO:0000256" key="6">
    <source>
        <dbReference type="ARBA" id="ARBA00023242"/>
    </source>
</evidence>
<dbReference type="Proteomes" id="UP000799770">
    <property type="component" value="Unassembled WGS sequence"/>
</dbReference>
<comment type="subcellular location">
    <subcellularLocation>
        <location evidence="2">Nucleus</location>
        <location evidence="2">Nucleolus</location>
    </subcellularLocation>
</comment>
<dbReference type="OrthoDB" id="69550at2759"/>
<reference evidence="10" key="1">
    <citation type="journal article" date="2020" name="Stud. Mycol.">
        <title>101 Dothideomycetes genomes: a test case for predicting lifestyles and emergence of pathogens.</title>
        <authorList>
            <person name="Haridas S."/>
            <person name="Albert R."/>
            <person name="Binder M."/>
            <person name="Bloem J."/>
            <person name="Labutti K."/>
            <person name="Salamov A."/>
            <person name="Andreopoulos B."/>
            <person name="Baker S."/>
            <person name="Barry K."/>
            <person name="Bills G."/>
            <person name="Bluhm B."/>
            <person name="Cannon C."/>
            <person name="Castanera R."/>
            <person name="Culley D."/>
            <person name="Daum C."/>
            <person name="Ezra D."/>
            <person name="Gonzalez J."/>
            <person name="Henrissat B."/>
            <person name="Kuo A."/>
            <person name="Liang C."/>
            <person name="Lipzen A."/>
            <person name="Lutzoni F."/>
            <person name="Magnuson J."/>
            <person name="Mondo S."/>
            <person name="Nolan M."/>
            <person name="Ohm R."/>
            <person name="Pangilinan J."/>
            <person name="Park H.-J."/>
            <person name="Ramirez L."/>
            <person name="Alfaro M."/>
            <person name="Sun H."/>
            <person name="Tritt A."/>
            <person name="Yoshinaga Y."/>
            <person name="Zwiers L.-H."/>
            <person name="Turgeon B."/>
            <person name="Goodwin S."/>
            <person name="Spatafora J."/>
            <person name="Crous P."/>
            <person name="Grigoriev I."/>
        </authorList>
    </citation>
    <scope>NUCLEOTIDE SEQUENCE</scope>
    <source>
        <strain evidence="10">CBS 627.86</strain>
    </source>
</reference>
<proteinExistence type="inferred from homology"/>
<keyword evidence="11" id="KW-1185">Reference proteome</keyword>
<protein>
    <recommendedName>
        <fullName evidence="4">Ribosome assembly protein 3</fullName>
    </recommendedName>
</protein>
<gene>
    <name evidence="10" type="ORF">BDV96DRAFT_137135</name>
</gene>
<dbReference type="GO" id="GO:0000027">
    <property type="term" value="P:ribosomal large subunit assembly"/>
    <property type="evidence" value="ECO:0007669"/>
    <property type="project" value="TreeGrafter"/>
</dbReference>
<keyword evidence="7" id="KW-0687">Ribonucleoprotein</keyword>